<dbReference type="OMA" id="TVFPRWE"/>
<dbReference type="AlphaFoldDB" id="A0A4W3J1Q1"/>
<evidence type="ECO:0000313" key="2">
    <source>
        <dbReference type="Proteomes" id="UP000314986"/>
    </source>
</evidence>
<dbReference type="InterPro" id="IPR008547">
    <property type="entry name" value="DUF829_TMEM53"/>
</dbReference>
<dbReference type="InterPro" id="IPR029058">
    <property type="entry name" value="AB_hydrolase_fold"/>
</dbReference>
<dbReference type="Gene3D" id="3.40.50.1820">
    <property type="entry name" value="alpha/beta hydrolase"/>
    <property type="match status" value="1"/>
</dbReference>
<dbReference type="GeneID" id="103188945"/>
<dbReference type="Pfam" id="PF05705">
    <property type="entry name" value="DUF829"/>
    <property type="match status" value="1"/>
</dbReference>
<reference evidence="2" key="1">
    <citation type="journal article" date="2006" name="Science">
        <title>Ancient noncoding elements conserved in the human genome.</title>
        <authorList>
            <person name="Venkatesh B."/>
            <person name="Kirkness E.F."/>
            <person name="Loh Y.H."/>
            <person name="Halpern A.L."/>
            <person name="Lee A.P."/>
            <person name="Johnson J."/>
            <person name="Dandona N."/>
            <person name="Viswanathan L.D."/>
            <person name="Tay A."/>
            <person name="Venter J.C."/>
            <person name="Strausberg R.L."/>
            <person name="Brenner S."/>
        </authorList>
    </citation>
    <scope>NUCLEOTIDE SEQUENCE [LARGE SCALE GENOMIC DNA]</scope>
</reference>
<reference evidence="1" key="4">
    <citation type="submission" date="2025-08" db="UniProtKB">
        <authorList>
            <consortium name="Ensembl"/>
        </authorList>
    </citation>
    <scope>IDENTIFICATION</scope>
</reference>
<reference evidence="2" key="2">
    <citation type="journal article" date="2007" name="PLoS Biol.">
        <title>Survey sequencing and comparative analysis of the elephant shark (Callorhinchus milii) genome.</title>
        <authorList>
            <person name="Venkatesh B."/>
            <person name="Kirkness E.F."/>
            <person name="Loh Y.H."/>
            <person name="Halpern A.L."/>
            <person name="Lee A.P."/>
            <person name="Johnson J."/>
            <person name="Dandona N."/>
            <person name="Viswanathan L.D."/>
            <person name="Tay A."/>
            <person name="Venter J.C."/>
            <person name="Strausberg R.L."/>
            <person name="Brenner S."/>
        </authorList>
    </citation>
    <scope>NUCLEOTIDE SEQUENCE [LARGE SCALE GENOMIC DNA]</scope>
</reference>
<organism evidence="1 2">
    <name type="scientific">Callorhinchus milii</name>
    <name type="common">Ghost shark</name>
    <dbReference type="NCBI Taxonomy" id="7868"/>
    <lineage>
        <taxon>Eukaryota</taxon>
        <taxon>Metazoa</taxon>
        <taxon>Chordata</taxon>
        <taxon>Craniata</taxon>
        <taxon>Vertebrata</taxon>
        <taxon>Chondrichthyes</taxon>
        <taxon>Holocephali</taxon>
        <taxon>Chimaeriformes</taxon>
        <taxon>Callorhinchidae</taxon>
        <taxon>Callorhinchus</taxon>
    </lineage>
</organism>
<dbReference type="OrthoDB" id="77878at2759"/>
<dbReference type="KEGG" id="cmk:103188945"/>
<dbReference type="PANTHER" id="PTHR20908:SF4">
    <property type="entry name" value="SI:DKEY-5I3.5"/>
    <property type="match status" value="1"/>
</dbReference>
<sequence length="283" mass="32034">MKRLIQTSVSEGVTVTRLSSSITLHRSPAQPPPASPRWGDRQSKPLLLLLPWLGAQPHSVERYRQIYYPEGYDVLTVESCLGHFLWPGRGLSHAARVLELLQSERFASRPLLLHAISLGGYTFSQMMILTLRDPSLHTAFSQRLTGQIYDSLVIGSLERMAKGVSQMLSHSRLEPLVRRLVLLYFGLFAGSTVRHYRTAVEVFRKLPCRAPALVFSCGDDPLSEWPELEGLLQSWRGKGLAVRSKHWARSRHAGHLRQHPREYRETLRSFLQSLGGLRLAAKL</sequence>
<dbReference type="PANTHER" id="PTHR20908">
    <property type="entry name" value="LD15586P"/>
    <property type="match status" value="1"/>
</dbReference>
<proteinExistence type="predicted"/>
<dbReference type="Proteomes" id="UP000314986">
    <property type="component" value="Unassembled WGS sequence"/>
</dbReference>
<dbReference type="GO" id="GO:0017171">
    <property type="term" value="F:serine hydrolase activity"/>
    <property type="evidence" value="ECO:0007669"/>
    <property type="project" value="TreeGrafter"/>
</dbReference>
<dbReference type="Ensembl" id="ENSCMIT00000037445.1">
    <property type="protein sequence ID" value="ENSCMIP00000036904.1"/>
    <property type="gene ID" value="ENSCMIG00000015578.1"/>
</dbReference>
<gene>
    <name evidence="1" type="primary">si:dkey-5i3.5</name>
</gene>
<dbReference type="InParanoid" id="A0A4W3J1Q1"/>
<dbReference type="SUPFAM" id="SSF53474">
    <property type="entry name" value="alpha/beta-Hydrolases"/>
    <property type="match status" value="1"/>
</dbReference>
<protein>
    <submittedName>
        <fullName evidence="1">Si:dkey-5i3.5</fullName>
    </submittedName>
</protein>
<name>A0A4W3J1Q1_CALMI</name>
<evidence type="ECO:0000313" key="1">
    <source>
        <dbReference type="Ensembl" id="ENSCMIP00000036904.1"/>
    </source>
</evidence>
<reference evidence="2" key="3">
    <citation type="journal article" date="2014" name="Nature">
        <title>Elephant shark genome provides unique insights into gnathostome evolution.</title>
        <authorList>
            <consortium name="International Elephant Shark Genome Sequencing Consortium"/>
            <person name="Venkatesh B."/>
            <person name="Lee A.P."/>
            <person name="Ravi V."/>
            <person name="Maurya A.K."/>
            <person name="Lian M.M."/>
            <person name="Swann J.B."/>
            <person name="Ohta Y."/>
            <person name="Flajnik M.F."/>
            <person name="Sutoh Y."/>
            <person name="Kasahara M."/>
            <person name="Hoon S."/>
            <person name="Gangu V."/>
            <person name="Roy S.W."/>
            <person name="Irimia M."/>
            <person name="Korzh V."/>
            <person name="Kondrychyn I."/>
            <person name="Lim Z.W."/>
            <person name="Tay B.H."/>
            <person name="Tohari S."/>
            <person name="Kong K.W."/>
            <person name="Ho S."/>
            <person name="Lorente-Galdos B."/>
            <person name="Quilez J."/>
            <person name="Marques-Bonet T."/>
            <person name="Raney B.J."/>
            <person name="Ingham P.W."/>
            <person name="Tay A."/>
            <person name="Hillier L.W."/>
            <person name="Minx P."/>
            <person name="Boehm T."/>
            <person name="Wilson R.K."/>
            <person name="Brenner S."/>
            <person name="Warren W.C."/>
        </authorList>
    </citation>
    <scope>NUCLEOTIDE SEQUENCE [LARGE SCALE GENOMIC DNA]</scope>
</reference>
<accession>A0A4W3J1Q1</accession>
<reference evidence="1" key="5">
    <citation type="submission" date="2025-09" db="UniProtKB">
        <authorList>
            <consortium name="Ensembl"/>
        </authorList>
    </citation>
    <scope>IDENTIFICATION</scope>
</reference>
<dbReference type="GeneTree" id="ENSGT00530000064743"/>
<keyword evidence="2" id="KW-1185">Reference proteome</keyword>
<dbReference type="RefSeq" id="XP_007907339.1">
    <property type="nucleotide sequence ID" value="XM_007909148.2"/>
</dbReference>
<dbReference type="RefSeq" id="XP_042191763.1">
    <property type="nucleotide sequence ID" value="XM_042335829.1"/>
</dbReference>